<proteinExistence type="predicted"/>
<dbReference type="AlphaFoldDB" id="A0A6C0BY76"/>
<protein>
    <submittedName>
        <fullName evidence="1">Uncharacterized protein</fullName>
    </submittedName>
</protein>
<organism evidence="1">
    <name type="scientific">viral metagenome</name>
    <dbReference type="NCBI Taxonomy" id="1070528"/>
    <lineage>
        <taxon>unclassified sequences</taxon>
        <taxon>metagenomes</taxon>
        <taxon>organismal metagenomes</taxon>
    </lineage>
</organism>
<evidence type="ECO:0000313" key="1">
    <source>
        <dbReference type="EMBL" id="QHS96494.1"/>
    </source>
</evidence>
<dbReference type="EMBL" id="MN739271">
    <property type="protein sequence ID" value="QHS96494.1"/>
    <property type="molecule type" value="Genomic_DNA"/>
</dbReference>
<reference evidence="1" key="1">
    <citation type="journal article" date="2020" name="Nature">
        <title>Giant virus diversity and host interactions through global metagenomics.</title>
        <authorList>
            <person name="Schulz F."/>
            <person name="Roux S."/>
            <person name="Paez-Espino D."/>
            <person name="Jungbluth S."/>
            <person name="Walsh D.A."/>
            <person name="Denef V.J."/>
            <person name="McMahon K.D."/>
            <person name="Konstantinidis K.T."/>
            <person name="Eloe-Fadrosh E.A."/>
            <person name="Kyrpides N.C."/>
            <person name="Woyke T."/>
        </authorList>
    </citation>
    <scope>NUCLEOTIDE SEQUENCE</scope>
    <source>
        <strain evidence="1">GVMAG-M-3300020166-18</strain>
    </source>
</reference>
<accession>A0A6C0BY76</accession>
<name>A0A6C0BY76_9ZZZZ</name>
<sequence length="115" mass="13432">MSIILKDFNIKCVYFEIETNKTPRCYTSTFARINYSNEFMTLKNICINYTSIAINIEHYILNKYLSYMTKYKPDVGYNRTPCYAVKNVSDINKIIKISGIWENSSGLFGLAFKTF</sequence>